<organism evidence="2 3">
    <name type="scientific">Gymnopilus dilepis</name>
    <dbReference type="NCBI Taxonomy" id="231916"/>
    <lineage>
        <taxon>Eukaryota</taxon>
        <taxon>Fungi</taxon>
        <taxon>Dikarya</taxon>
        <taxon>Basidiomycota</taxon>
        <taxon>Agaricomycotina</taxon>
        <taxon>Agaricomycetes</taxon>
        <taxon>Agaricomycetidae</taxon>
        <taxon>Agaricales</taxon>
        <taxon>Agaricineae</taxon>
        <taxon>Hymenogastraceae</taxon>
        <taxon>Gymnopilus</taxon>
    </lineage>
</organism>
<dbReference type="InterPro" id="IPR000073">
    <property type="entry name" value="AB_hydrolase_1"/>
</dbReference>
<dbReference type="Gene3D" id="3.40.50.1820">
    <property type="entry name" value="alpha/beta hydrolase"/>
    <property type="match status" value="1"/>
</dbReference>
<evidence type="ECO:0000313" key="3">
    <source>
        <dbReference type="Proteomes" id="UP000284706"/>
    </source>
</evidence>
<proteinExistence type="predicted"/>
<dbReference type="InterPro" id="IPR029058">
    <property type="entry name" value="AB_hydrolase_fold"/>
</dbReference>
<accession>A0A409XZW0</accession>
<dbReference type="Pfam" id="PF12697">
    <property type="entry name" value="Abhydrolase_6"/>
    <property type="match status" value="1"/>
</dbReference>
<protein>
    <recommendedName>
        <fullName evidence="1">AB hydrolase-1 domain-containing protein</fullName>
    </recommendedName>
</protein>
<dbReference type="InParanoid" id="A0A409XZW0"/>
<gene>
    <name evidence="2" type="ORF">CVT26_005677</name>
</gene>
<sequence>MPTALVGHQTYFHYSDSGPPAEENYPTLVIIHGYAFHSGIFSRITKRANHHGLRIISVNRRGYPGSSSFSEAELRVINEGTATERETFILQEGVLYCRLIDRLIEELSLPKDHGLTVAGWSMGNIFTLALMTAVARLPEDASANLKAYVRRILLWDPPVLSIGGVNPAGAYFPLFDQTLTIEERGKTFGVWVSSYFKHGTDDPYFQDFDQLNQNDPDPSRQSTILKMTMEEIAASTDFRPGPICDMPLISAGFASILFEQTNKALFSPLCRKEWGSLDVLHLYGTANSWIVVYSAGLLKKRSTGKELRHCPIEGANHFPMWDEPERMLLLLKEIMEK</sequence>
<evidence type="ECO:0000313" key="2">
    <source>
        <dbReference type="EMBL" id="PPQ96314.1"/>
    </source>
</evidence>
<keyword evidence="3" id="KW-1185">Reference proteome</keyword>
<feature type="domain" description="AB hydrolase-1" evidence="1">
    <location>
        <begin position="28"/>
        <end position="326"/>
    </location>
</feature>
<name>A0A409XZW0_9AGAR</name>
<dbReference type="Proteomes" id="UP000284706">
    <property type="component" value="Unassembled WGS sequence"/>
</dbReference>
<comment type="caution">
    <text evidence="2">The sequence shown here is derived from an EMBL/GenBank/DDBJ whole genome shotgun (WGS) entry which is preliminary data.</text>
</comment>
<evidence type="ECO:0000259" key="1">
    <source>
        <dbReference type="Pfam" id="PF12697"/>
    </source>
</evidence>
<dbReference type="OrthoDB" id="3466517at2759"/>
<dbReference type="SUPFAM" id="SSF53474">
    <property type="entry name" value="alpha/beta-Hydrolases"/>
    <property type="match status" value="1"/>
</dbReference>
<dbReference type="AlphaFoldDB" id="A0A409XZW0"/>
<reference evidence="2 3" key="1">
    <citation type="journal article" date="2018" name="Evol. Lett.">
        <title>Horizontal gene cluster transfer increased hallucinogenic mushroom diversity.</title>
        <authorList>
            <person name="Reynolds H.T."/>
            <person name="Vijayakumar V."/>
            <person name="Gluck-Thaler E."/>
            <person name="Korotkin H.B."/>
            <person name="Matheny P.B."/>
            <person name="Slot J.C."/>
        </authorList>
    </citation>
    <scope>NUCLEOTIDE SEQUENCE [LARGE SCALE GENOMIC DNA]</scope>
    <source>
        <strain evidence="2 3">SRW20</strain>
    </source>
</reference>
<dbReference type="EMBL" id="NHYE01001380">
    <property type="protein sequence ID" value="PPQ96314.1"/>
    <property type="molecule type" value="Genomic_DNA"/>
</dbReference>